<name>A0A7Z7B1F0_9EURY</name>
<evidence type="ECO:0000259" key="1">
    <source>
        <dbReference type="SMART" id="SM00481"/>
    </source>
</evidence>
<gene>
    <name evidence="2" type="ORF">SAMN04488589_2860</name>
</gene>
<dbReference type="GO" id="GO:0035312">
    <property type="term" value="F:5'-3' DNA exonuclease activity"/>
    <property type="evidence" value="ECO:0007669"/>
    <property type="project" value="TreeGrafter"/>
</dbReference>
<reference evidence="2 3" key="1">
    <citation type="submission" date="2016-10" db="EMBL/GenBank/DDBJ databases">
        <authorList>
            <person name="Varghese N."/>
            <person name="Submissions S."/>
        </authorList>
    </citation>
    <scope>NUCLEOTIDE SEQUENCE [LARGE SCALE GENOMIC DNA]</scope>
    <source>
        <strain evidence="2 3">PL 12/M</strain>
    </source>
</reference>
<dbReference type="GO" id="GO:0004534">
    <property type="term" value="F:5'-3' RNA exonuclease activity"/>
    <property type="evidence" value="ECO:0007669"/>
    <property type="project" value="TreeGrafter"/>
</dbReference>
<dbReference type="InterPro" id="IPR052018">
    <property type="entry name" value="PHP_domain"/>
</dbReference>
<dbReference type="PANTHER" id="PTHR42924">
    <property type="entry name" value="EXONUCLEASE"/>
    <property type="match status" value="1"/>
</dbReference>
<dbReference type="SUPFAM" id="SSF89550">
    <property type="entry name" value="PHP domain-like"/>
    <property type="match status" value="1"/>
</dbReference>
<organism evidence="2 3">
    <name type="scientific">Methanolobus vulcani</name>
    <dbReference type="NCBI Taxonomy" id="38026"/>
    <lineage>
        <taxon>Archaea</taxon>
        <taxon>Methanobacteriati</taxon>
        <taxon>Methanobacteriota</taxon>
        <taxon>Stenosarchaea group</taxon>
        <taxon>Methanomicrobia</taxon>
        <taxon>Methanosarcinales</taxon>
        <taxon>Methanosarcinaceae</taxon>
        <taxon>Methanolobus</taxon>
    </lineage>
</organism>
<dbReference type="InterPro" id="IPR004013">
    <property type="entry name" value="PHP_dom"/>
</dbReference>
<evidence type="ECO:0000313" key="2">
    <source>
        <dbReference type="EMBL" id="SDG38271.1"/>
    </source>
</evidence>
<dbReference type="SMART" id="SM00481">
    <property type="entry name" value="POLIIIAc"/>
    <property type="match status" value="1"/>
</dbReference>
<comment type="caution">
    <text evidence="2">The sequence shown here is derived from an EMBL/GenBank/DDBJ whole genome shotgun (WGS) entry which is preliminary data.</text>
</comment>
<evidence type="ECO:0000313" key="3">
    <source>
        <dbReference type="Proteomes" id="UP000199259"/>
    </source>
</evidence>
<dbReference type="Gene3D" id="3.20.20.140">
    <property type="entry name" value="Metal-dependent hydrolases"/>
    <property type="match status" value="1"/>
</dbReference>
<dbReference type="Gene3D" id="1.10.150.650">
    <property type="match status" value="1"/>
</dbReference>
<dbReference type="PANTHER" id="PTHR42924:SF3">
    <property type="entry name" value="POLYMERASE_HISTIDINOL PHOSPHATASE N-TERMINAL DOMAIN-CONTAINING PROTEIN"/>
    <property type="match status" value="1"/>
</dbReference>
<dbReference type="InterPro" id="IPR016195">
    <property type="entry name" value="Pol/histidinol_Pase-like"/>
</dbReference>
<dbReference type="EMBL" id="FNCA01000015">
    <property type="protein sequence ID" value="SDG38271.1"/>
    <property type="molecule type" value="Genomic_DNA"/>
</dbReference>
<feature type="domain" description="Polymerase/histidinol phosphatase N-terminal" evidence="1">
    <location>
        <begin position="6"/>
        <end position="71"/>
    </location>
</feature>
<protein>
    <recommendedName>
        <fullName evidence="1">Polymerase/histidinol phosphatase N-terminal domain-containing protein</fullName>
    </recommendedName>
</protein>
<dbReference type="AlphaFoldDB" id="A0A7Z7B1F0"/>
<dbReference type="Pfam" id="PF02811">
    <property type="entry name" value="PHP"/>
    <property type="match status" value="1"/>
</dbReference>
<proteinExistence type="predicted"/>
<sequence length="294" mass="33045">MIANLADLHTHTCYSDGDLDPEELVKLAKNKGIKILSITDHDTVEGLSEARWECDKQKITLIPGIEFTTETEHSGIEIHILGYNFDPDDNKLLRMTDHAKQNAKNYCTKVCSALESHDIEIDYSFMENTKGIITKHDVALSVINKEMSNYNFHNMWLSEDSPLDITMEKFPAKKAIRTIHKAGGKAVCAHILRTLEQCNRLSLLPYMSESLIRCGLDGFEVFYANSSKDQIRTMYELCSAQGLIMTGGSDFHGINRTGRCQLGDYNSYTAELFSDISGILCNNYNSNIIEKAIA</sequence>
<dbReference type="CDD" id="cd07438">
    <property type="entry name" value="PHP_HisPPase_AMP"/>
    <property type="match status" value="1"/>
</dbReference>
<keyword evidence="3" id="KW-1185">Reference proteome</keyword>
<dbReference type="Proteomes" id="UP000199259">
    <property type="component" value="Unassembled WGS sequence"/>
</dbReference>
<dbReference type="InterPro" id="IPR003141">
    <property type="entry name" value="Pol/His_phosphatase_N"/>
</dbReference>
<accession>A0A7Z7B1F0</accession>